<dbReference type="CDD" id="cd07812">
    <property type="entry name" value="SRPBCC"/>
    <property type="match status" value="1"/>
</dbReference>
<dbReference type="Gene3D" id="3.30.530.20">
    <property type="match status" value="1"/>
</dbReference>
<proteinExistence type="predicted"/>
<dbReference type="InterPro" id="IPR023393">
    <property type="entry name" value="START-like_dom_sf"/>
</dbReference>
<dbReference type="AlphaFoldDB" id="A0A1E5SZ92"/>
<keyword evidence="2" id="KW-1185">Reference proteome</keyword>
<sequence length="149" mass="17047">MEFNAQILINAPKEKIWPVITNIEEAKSRISAIQDIEVLEKPNEGLIGLKWRETRIMFGKSAMETMWITHAEENHYYQTRAESHGSIYISKLMLEEAQENGTILKMSFNGQPQTFMAKLMTKVMGPLFKKATLKAINQDLIDIKASCEV</sequence>
<evidence type="ECO:0008006" key="3">
    <source>
        <dbReference type="Google" id="ProtNLM"/>
    </source>
</evidence>
<dbReference type="Pfam" id="PF10604">
    <property type="entry name" value="Polyketide_cyc2"/>
    <property type="match status" value="1"/>
</dbReference>
<evidence type="ECO:0000313" key="2">
    <source>
        <dbReference type="Proteomes" id="UP000095552"/>
    </source>
</evidence>
<gene>
    <name evidence="1" type="ORF">BFP71_13190</name>
</gene>
<protein>
    <recommendedName>
        <fullName evidence="3">Polyketide cyclase/dehydrase</fullName>
    </recommendedName>
</protein>
<dbReference type="InterPro" id="IPR019587">
    <property type="entry name" value="Polyketide_cyclase/dehydratase"/>
</dbReference>
<dbReference type="EMBL" id="MDGQ01000005">
    <property type="protein sequence ID" value="OEK04425.1"/>
    <property type="molecule type" value="Genomic_DNA"/>
</dbReference>
<dbReference type="SUPFAM" id="SSF55961">
    <property type="entry name" value="Bet v1-like"/>
    <property type="match status" value="1"/>
</dbReference>
<dbReference type="OrthoDB" id="191189at2"/>
<dbReference type="STRING" id="1563681.BFP71_13190"/>
<reference evidence="1 2" key="1">
    <citation type="submission" date="2016-08" db="EMBL/GenBank/DDBJ databases">
        <title>Draft genome of Fabibacter sp. strain SK-8.</title>
        <authorList>
            <person name="Wong S.-K."/>
            <person name="Hamasaki K."/>
            <person name="Yoshizawa S."/>
        </authorList>
    </citation>
    <scope>NUCLEOTIDE SEQUENCE [LARGE SCALE GENOMIC DNA]</scope>
    <source>
        <strain evidence="1 2">SK-8</strain>
    </source>
</reference>
<comment type="caution">
    <text evidence="1">The sequence shown here is derived from an EMBL/GenBank/DDBJ whole genome shotgun (WGS) entry which is preliminary data.</text>
</comment>
<dbReference type="RefSeq" id="WP_069835930.1">
    <property type="nucleotide sequence ID" value="NZ_MDGQ01000005.1"/>
</dbReference>
<accession>A0A1E5SZ92</accession>
<name>A0A1E5SZ92_9BACT</name>
<organism evidence="1 2">
    <name type="scientific">Roseivirga misakiensis</name>
    <dbReference type="NCBI Taxonomy" id="1563681"/>
    <lineage>
        <taxon>Bacteria</taxon>
        <taxon>Pseudomonadati</taxon>
        <taxon>Bacteroidota</taxon>
        <taxon>Cytophagia</taxon>
        <taxon>Cytophagales</taxon>
        <taxon>Roseivirgaceae</taxon>
        <taxon>Roseivirga</taxon>
    </lineage>
</organism>
<evidence type="ECO:0000313" key="1">
    <source>
        <dbReference type="EMBL" id="OEK04425.1"/>
    </source>
</evidence>
<dbReference type="Proteomes" id="UP000095552">
    <property type="component" value="Unassembled WGS sequence"/>
</dbReference>